<proteinExistence type="predicted"/>
<comment type="caution">
    <text evidence="2">The sequence shown here is derived from an EMBL/GenBank/DDBJ whole genome shotgun (WGS) entry which is preliminary data.</text>
</comment>
<gene>
    <name evidence="2" type="ORF">KHLLAP_LOCUS6919</name>
</gene>
<name>A0AAI8YIU3_9PEZI</name>
<sequence>MGKSYIEKIRNVIRIPATYSHKLAIDPIQAILASKGVEYTHENSEVIGSSKVEDELARQAELAA</sequence>
<reference evidence="2" key="1">
    <citation type="submission" date="2023-10" db="EMBL/GenBank/DDBJ databases">
        <authorList>
            <person name="Hackl T."/>
        </authorList>
    </citation>
    <scope>NUCLEOTIDE SEQUENCE</scope>
</reference>
<dbReference type="InterPro" id="IPR029256">
    <property type="entry name" value="Heliccase-ass-bd"/>
</dbReference>
<evidence type="ECO:0000313" key="3">
    <source>
        <dbReference type="Proteomes" id="UP001295740"/>
    </source>
</evidence>
<evidence type="ECO:0000313" key="2">
    <source>
        <dbReference type="EMBL" id="CAJ2506451.1"/>
    </source>
</evidence>
<dbReference type="EMBL" id="CAUWAG010000008">
    <property type="protein sequence ID" value="CAJ2506451.1"/>
    <property type="molecule type" value="Genomic_DNA"/>
</dbReference>
<feature type="domain" description="Helicase-associated putative binding" evidence="1">
    <location>
        <begin position="21"/>
        <end position="61"/>
    </location>
</feature>
<organism evidence="2 3">
    <name type="scientific">Anthostomella pinea</name>
    <dbReference type="NCBI Taxonomy" id="933095"/>
    <lineage>
        <taxon>Eukaryota</taxon>
        <taxon>Fungi</taxon>
        <taxon>Dikarya</taxon>
        <taxon>Ascomycota</taxon>
        <taxon>Pezizomycotina</taxon>
        <taxon>Sordariomycetes</taxon>
        <taxon>Xylariomycetidae</taxon>
        <taxon>Xylariales</taxon>
        <taxon>Xylariaceae</taxon>
        <taxon>Anthostomella</taxon>
    </lineage>
</organism>
<keyword evidence="3" id="KW-1185">Reference proteome</keyword>
<accession>A0AAI8YIU3</accession>
<protein>
    <submittedName>
        <fullName evidence="2">Uu.00g005810.m01.CDS01</fullName>
    </submittedName>
</protein>
<dbReference type="Pfam" id="PF14773">
    <property type="entry name" value="VIGSSK"/>
    <property type="match status" value="1"/>
</dbReference>
<evidence type="ECO:0000259" key="1">
    <source>
        <dbReference type="Pfam" id="PF14773"/>
    </source>
</evidence>
<dbReference type="AlphaFoldDB" id="A0AAI8YIU3"/>
<dbReference type="Proteomes" id="UP001295740">
    <property type="component" value="Unassembled WGS sequence"/>
</dbReference>